<evidence type="ECO:0000313" key="3">
    <source>
        <dbReference type="Proteomes" id="UP001066276"/>
    </source>
</evidence>
<name>A0AAV7NZQ4_PLEWA</name>
<comment type="caution">
    <text evidence="2">The sequence shown here is derived from an EMBL/GenBank/DDBJ whole genome shotgun (WGS) entry which is preliminary data.</text>
</comment>
<reference evidence="2" key="1">
    <citation type="journal article" date="2022" name="bioRxiv">
        <title>Sequencing and chromosome-scale assembly of the giantPleurodeles waltlgenome.</title>
        <authorList>
            <person name="Brown T."/>
            <person name="Elewa A."/>
            <person name="Iarovenko S."/>
            <person name="Subramanian E."/>
            <person name="Araus A.J."/>
            <person name="Petzold A."/>
            <person name="Susuki M."/>
            <person name="Suzuki K.-i.T."/>
            <person name="Hayashi T."/>
            <person name="Toyoda A."/>
            <person name="Oliveira C."/>
            <person name="Osipova E."/>
            <person name="Leigh N.D."/>
            <person name="Simon A."/>
            <person name="Yun M.H."/>
        </authorList>
    </citation>
    <scope>NUCLEOTIDE SEQUENCE</scope>
    <source>
        <strain evidence="2">20211129_DDA</strain>
        <tissue evidence="2">Liver</tissue>
    </source>
</reference>
<organism evidence="2 3">
    <name type="scientific">Pleurodeles waltl</name>
    <name type="common">Iberian ribbed newt</name>
    <dbReference type="NCBI Taxonomy" id="8319"/>
    <lineage>
        <taxon>Eukaryota</taxon>
        <taxon>Metazoa</taxon>
        <taxon>Chordata</taxon>
        <taxon>Craniata</taxon>
        <taxon>Vertebrata</taxon>
        <taxon>Euteleostomi</taxon>
        <taxon>Amphibia</taxon>
        <taxon>Batrachia</taxon>
        <taxon>Caudata</taxon>
        <taxon>Salamandroidea</taxon>
        <taxon>Salamandridae</taxon>
        <taxon>Pleurodelinae</taxon>
        <taxon>Pleurodeles</taxon>
    </lineage>
</organism>
<accession>A0AAV7NZQ4</accession>
<feature type="compositionally biased region" description="Polar residues" evidence="1">
    <location>
        <begin position="61"/>
        <end position="86"/>
    </location>
</feature>
<sequence length="126" mass="14595">SASFLHTQQILHRQQCKLPSHTEQIQYRQQWCKLPRRTANTAHKECKLHSHAEQIQHRQHYSASFPQTQSRYSTGSSSASFPHTQQIQHTQQCMLPHREGTMQASLIHTDIAQEQYKLPSHTADTA</sequence>
<feature type="region of interest" description="Disordered" evidence="1">
    <location>
        <begin position="55"/>
        <end position="86"/>
    </location>
</feature>
<feature type="non-terminal residue" evidence="2">
    <location>
        <position position="1"/>
    </location>
</feature>
<evidence type="ECO:0000256" key="1">
    <source>
        <dbReference type="SAM" id="MobiDB-lite"/>
    </source>
</evidence>
<protein>
    <submittedName>
        <fullName evidence="2">Uncharacterized protein</fullName>
    </submittedName>
</protein>
<dbReference type="EMBL" id="JANPWB010000012">
    <property type="protein sequence ID" value="KAJ1121366.1"/>
    <property type="molecule type" value="Genomic_DNA"/>
</dbReference>
<feature type="non-terminal residue" evidence="2">
    <location>
        <position position="126"/>
    </location>
</feature>
<keyword evidence="3" id="KW-1185">Reference proteome</keyword>
<dbReference type="Proteomes" id="UP001066276">
    <property type="component" value="Chromosome 8"/>
</dbReference>
<proteinExistence type="predicted"/>
<evidence type="ECO:0000313" key="2">
    <source>
        <dbReference type="EMBL" id="KAJ1121366.1"/>
    </source>
</evidence>
<gene>
    <name evidence="2" type="ORF">NDU88_009478</name>
</gene>
<dbReference type="AlphaFoldDB" id="A0AAV7NZQ4"/>